<sequence>MEIPSPTTRQSSLARLIPGSQHGPSHLSKEITPGACAMILERLVPFRHGWSSVDTRRAGVFITCVTVGLASGSNYGYSAYAPQLANQLVISATLVNLIGLAGNFGVYTSGPLWGKIVDHRGQKIPLLAGGLCCLLGYGITHAFYTHTISLRSPSSDNPSYLRLSLLLFAMFLTGCGGSAGLTSAVNAVAKSFPDSTRASATGAVLAGFGLSAFLFSAVGHLFWPGDSGGLLALLAVGTGGPMLFAAFIIRPVPPEGETDLCPTLYGRVEQDENEEEMGIGVVVDDYDSPTLSRSSSFELRRSMEFSRSRSPAARGCHIHPDPDHPQPHAHFGALPPSHNAIHKPLRSRSSSLSSLPPTLLTHSPTDLLKKTDFWLLFVILALLCGTGLMYINNAGTIALALAREGKRVYDKEKIGGWQAKQVGLVSIWNCAGRVLGGVYSDFCKTHFRIRRIWALPLVACLFILSQLSALSTTHVQSLWIVSSLLGVAYGALFNVMPMLILEWFGMRHFSQNWGWTAVAPIIGSNAFNVLFGGVYDAHTIGRIGPFDPEETDASEVIGMMDSIKRGGIALPDDGSHECLVGEECYGSAFKLSLLGCTLALGLSVLAGVRREKMSKERRDNL</sequence>
<feature type="transmembrane region" description="Helical" evidence="6">
    <location>
        <begin position="452"/>
        <end position="472"/>
    </location>
</feature>
<feature type="transmembrane region" description="Helical" evidence="6">
    <location>
        <begin position="58"/>
        <end position="77"/>
    </location>
</feature>
<dbReference type="InterPro" id="IPR011701">
    <property type="entry name" value="MFS"/>
</dbReference>
<feature type="transmembrane region" description="Helical" evidence="6">
    <location>
        <begin position="124"/>
        <end position="144"/>
    </location>
</feature>
<feature type="region of interest" description="Disordered" evidence="5">
    <location>
        <begin position="1"/>
        <end position="27"/>
    </location>
</feature>
<evidence type="ECO:0000256" key="3">
    <source>
        <dbReference type="ARBA" id="ARBA00022989"/>
    </source>
</evidence>
<proteinExistence type="predicted"/>
<feature type="transmembrane region" description="Helical" evidence="6">
    <location>
        <begin position="373"/>
        <end position="402"/>
    </location>
</feature>
<dbReference type="InterPro" id="IPR036259">
    <property type="entry name" value="MFS_trans_sf"/>
</dbReference>
<dbReference type="PANTHER" id="PTHR21576">
    <property type="entry name" value="UNCHARACTERIZED NODULIN-LIKE PROTEIN"/>
    <property type="match status" value="1"/>
</dbReference>
<keyword evidence="3 6" id="KW-1133">Transmembrane helix</keyword>
<evidence type="ECO:0000256" key="1">
    <source>
        <dbReference type="ARBA" id="ARBA00004141"/>
    </source>
</evidence>
<dbReference type="Gene3D" id="1.20.1250.20">
    <property type="entry name" value="MFS general substrate transporter like domains"/>
    <property type="match status" value="1"/>
</dbReference>
<evidence type="ECO:0000256" key="5">
    <source>
        <dbReference type="SAM" id="MobiDB-lite"/>
    </source>
</evidence>
<organism evidence="7">
    <name type="scientific">Cryptococcus bacillisporus CA1280</name>
    <dbReference type="NCBI Taxonomy" id="1296109"/>
    <lineage>
        <taxon>Eukaryota</taxon>
        <taxon>Fungi</taxon>
        <taxon>Dikarya</taxon>
        <taxon>Basidiomycota</taxon>
        <taxon>Agaricomycotina</taxon>
        <taxon>Tremellomycetes</taxon>
        <taxon>Tremellales</taxon>
        <taxon>Cryptococcaceae</taxon>
        <taxon>Cryptococcus</taxon>
        <taxon>Cryptococcus gattii species complex</taxon>
    </lineage>
</organism>
<evidence type="ECO:0000256" key="6">
    <source>
        <dbReference type="SAM" id="Phobius"/>
    </source>
</evidence>
<evidence type="ECO:0000256" key="2">
    <source>
        <dbReference type="ARBA" id="ARBA00022692"/>
    </source>
</evidence>
<feature type="transmembrane region" description="Helical" evidence="6">
    <location>
        <begin position="200"/>
        <end position="223"/>
    </location>
</feature>
<evidence type="ECO:0000256" key="4">
    <source>
        <dbReference type="ARBA" id="ARBA00023136"/>
    </source>
</evidence>
<reference evidence="7" key="1">
    <citation type="submission" date="2015-01" db="EMBL/GenBank/DDBJ databases">
        <title>The Genome Sequence of Cryptococcus gattii CA1280.</title>
        <authorList>
            <consortium name="The Broad Institute Genomics Platform"/>
            <person name="Cuomo C."/>
            <person name="Litvintseva A."/>
            <person name="Chen Y."/>
            <person name="Heitman J."/>
            <person name="Sun S."/>
            <person name="Springer D."/>
            <person name="Dromer F."/>
            <person name="Young S."/>
            <person name="Zeng Q."/>
            <person name="Gargeya S."/>
            <person name="Abouelleil A."/>
            <person name="Alvarado L."/>
            <person name="Chapman S.B."/>
            <person name="Gainer-Dewar J."/>
            <person name="Goldberg J."/>
            <person name="Griggs A."/>
            <person name="Gujja S."/>
            <person name="Hansen M."/>
            <person name="Howarth C."/>
            <person name="Imamovic A."/>
            <person name="Larimer J."/>
            <person name="Murphy C."/>
            <person name="Naylor J."/>
            <person name="Pearson M."/>
            <person name="Priest M."/>
            <person name="Roberts A."/>
            <person name="Saif S."/>
            <person name="Shea T."/>
            <person name="Sykes S."/>
            <person name="Wortman J."/>
            <person name="Nusbaum C."/>
            <person name="Birren B."/>
        </authorList>
    </citation>
    <scope>NUCLEOTIDE SEQUENCE [LARGE SCALE GENOMIC DNA]</scope>
    <source>
        <strain evidence="7">CA1280</strain>
    </source>
</reference>
<dbReference type="PANTHER" id="PTHR21576:SF160">
    <property type="entry name" value="NODULIN-LIKE DOMAIN-CONTAINING PROTEIN"/>
    <property type="match status" value="1"/>
</dbReference>
<feature type="compositionally biased region" description="Polar residues" evidence="5">
    <location>
        <begin position="1"/>
        <end position="13"/>
    </location>
</feature>
<dbReference type="SUPFAM" id="SSF103473">
    <property type="entry name" value="MFS general substrate transporter"/>
    <property type="match status" value="1"/>
</dbReference>
<gene>
    <name evidence="7" type="ORF">I312_05083</name>
</gene>
<feature type="transmembrane region" description="Helical" evidence="6">
    <location>
        <begin position="229"/>
        <end position="249"/>
    </location>
</feature>
<accession>A0A0D0TH25</accession>
<dbReference type="Pfam" id="PF07690">
    <property type="entry name" value="MFS_1"/>
    <property type="match status" value="1"/>
</dbReference>
<dbReference type="AlphaFoldDB" id="A0A0D0TH25"/>
<dbReference type="OrthoDB" id="410267at2759"/>
<keyword evidence="2 6" id="KW-0812">Transmembrane</keyword>
<keyword evidence="4 6" id="KW-0472">Membrane</keyword>
<comment type="subcellular location">
    <subcellularLocation>
        <location evidence="1">Membrane</location>
        <topology evidence="1">Multi-pass membrane protein</topology>
    </subcellularLocation>
</comment>
<feature type="transmembrane region" description="Helical" evidence="6">
    <location>
        <begin position="89"/>
        <end position="112"/>
    </location>
</feature>
<feature type="transmembrane region" description="Helical" evidence="6">
    <location>
        <begin position="478"/>
        <end position="501"/>
    </location>
</feature>
<protein>
    <submittedName>
        <fullName evidence="7">Unplaced genomic scaffold supercont1.15, whole genome shotgun sequence</fullName>
    </submittedName>
</protein>
<dbReference type="HOGENOM" id="CLU_012596_1_0_1"/>
<name>A0A0D0TH25_CRYGA</name>
<dbReference type="EMBL" id="KN847987">
    <property type="protein sequence ID" value="KIR45722.1"/>
    <property type="molecule type" value="Genomic_DNA"/>
</dbReference>
<feature type="transmembrane region" description="Helical" evidence="6">
    <location>
        <begin position="589"/>
        <end position="608"/>
    </location>
</feature>
<dbReference type="GO" id="GO:0022857">
    <property type="term" value="F:transmembrane transporter activity"/>
    <property type="evidence" value="ECO:0007669"/>
    <property type="project" value="InterPro"/>
</dbReference>
<evidence type="ECO:0000313" key="7">
    <source>
        <dbReference type="EMBL" id="KIR45722.1"/>
    </source>
</evidence>
<feature type="transmembrane region" description="Helical" evidence="6">
    <location>
        <begin position="164"/>
        <end position="188"/>
    </location>
</feature>
<feature type="transmembrane region" description="Helical" evidence="6">
    <location>
        <begin position="513"/>
        <end position="535"/>
    </location>
</feature>
<dbReference type="GO" id="GO:0000329">
    <property type="term" value="C:fungal-type vacuole membrane"/>
    <property type="evidence" value="ECO:0007669"/>
    <property type="project" value="TreeGrafter"/>
</dbReference>